<dbReference type="Gene3D" id="3.50.50.60">
    <property type="entry name" value="FAD/NAD(P)-binding domain"/>
    <property type="match status" value="1"/>
</dbReference>
<dbReference type="GO" id="GO:0050660">
    <property type="term" value="F:flavin adenine dinucleotide binding"/>
    <property type="evidence" value="ECO:0007669"/>
    <property type="project" value="TreeGrafter"/>
</dbReference>
<comment type="similarity">
    <text evidence="1">Belongs to the flavin monoamine oxidase family.</text>
</comment>
<protein>
    <recommendedName>
        <fullName evidence="3">SWIRM domain-containing protein</fullName>
    </recommendedName>
</protein>
<dbReference type="InterPro" id="IPR036188">
    <property type="entry name" value="FAD/NAD-bd_sf"/>
</dbReference>
<keyword evidence="5" id="KW-1185">Reference proteome</keyword>
<evidence type="ECO:0000313" key="4">
    <source>
        <dbReference type="EMBL" id="KND01802.1"/>
    </source>
</evidence>
<evidence type="ECO:0000256" key="2">
    <source>
        <dbReference type="ARBA" id="ARBA00023002"/>
    </source>
</evidence>
<dbReference type="InterPro" id="IPR002937">
    <property type="entry name" value="Amino_oxidase"/>
</dbReference>
<dbReference type="InterPro" id="IPR050281">
    <property type="entry name" value="Flavin_monoamine_oxidase"/>
</dbReference>
<evidence type="ECO:0000313" key="5">
    <source>
        <dbReference type="Proteomes" id="UP000053201"/>
    </source>
</evidence>
<name>A0A0L0HL01_SPIPD</name>
<dbReference type="GO" id="GO:0010468">
    <property type="term" value="P:regulation of gene expression"/>
    <property type="evidence" value="ECO:0007669"/>
    <property type="project" value="UniProtKB-ARBA"/>
</dbReference>
<dbReference type="OrthoDB" id="5046242at2759"/>
<dbReference type="STRING" id="645134.A0A0L0HL01"/>
<sequence>MVQTHFIKAKKGYSACLGGRARLWRSLERLTEFLLLTSCGSDSLINGCLRQRLLDGMSRRGRRLSVEHGAGEAASAAAAHERTLRPRPQPRATALRSGYATTLQISLASECDLAATNSRLPPDSMVEAEEAIFPQYARTLEASSTYIRCRNFILALWLRNPVKYLEYTRVAEVASIQGRLVNIWNSPVLRDAYEFLQRYRYINFGILPLSPQPSSKQSPRIIVIGAGIAGLSAARELLNLYRHHPTEAQPVITVLEGRKRVGGRIFTLPLHTRAQGEEHPSGVDLAAQIVTGFEDGNPLDVIIMKQSQLPVHFLYNANECQLYDYNGEAVDQRVDMRCEELFNEILEQACHTVMEDGRRYVVTGPRVRTSTKTPADIPRLPLPSLGEMFDYHLSRHPKRVMLRPLDWRLINWHIANLEFANAASIDQLSLYNWDQASHLGQKIGGGCFVASIETSYPSHQHGFEGDHAMIPGGYGQVPHAYAFGMDSEHAVLDIKFEKTVDLVSVDPVTGEVTVECADESLYQCDALVMTVPLGILKSNSIVFDPPLPAWKRGAIDRLGMGWFNKVILVFERRFWPADMDSFGALSEPEDRSDSTGGLPAYTAVRGRFFLFWNVDDLNLYPTTRLPVLCSFIAGEAAVEMEADDDETIVNKAMTVLSRIFPYEHPLPPVVEQVVTRWSRDEFARGSYSYVANGASGDDYDHLARPTHGNIFWAGEATCRQHPATVHGALLSGMRVAQEVGDLFLGPLQGNSI</sequence>
<reference evidence="4 5" key="1">
    <citation type="submission" date="2009-08" db="EMBL/GenBank/DDBJ databases">
        <title>The Genome Sequence of Spizellomyces punctatus strain DAOM BR117.</title>
        <authorList>
            <consortium name="The Broad Institute Genome Sequencing Platform"/>
            <person name="Russ C."/>
            <person name="Cuomo C."/>
            <person name="Shea T."/>
            <person name="Young S.K."/>
            <person name="Zeng Q."/>
            <person name="Koehrsen M."/>
            <person name="Haas B."/>
            <person name="Borodovsky M."/>
            <person name="Guigo R."/>
            <person name="Alvarado L."/>
            <person name="Berlin A."/>
            <person name="Bochicchio J."/>
            <person name="Borenstein D."/>
            <person name="Chapman S."/>
            <person name="Chen Z."/>
            <person name="Engels R."/>
            <person name="Freedman E."/>
            <person name="Gellesch M."/>
            <person name="Goldberg J."/>
            <person name="Griggs A."/>
            <person name="Gujja S."/>
            <person name="Heiman D."/>
            <person name="Hepburn T."/>
            <person name="Howarth C."/>
            <person name="Jen D."/>
            <person name="Larson L."/>
            <person name="Lewis B."/>
            <person name="Mehta T."/>
            <person name="Park D."/>
            <person name="Pearson M."/>
            <person name="Roberts A."/>
            <person name="Saif S."/>
            <person name="Shenoy N."/>
            <person name="Sisk P."/>
            <person name="Stolte C."/>
            <person name="Sykes S."/>
            <person name="Thomson T."/>
            <person name="Walk T."/>
            <person name="White J."/>
            <person name="Yandava C."/>
            <person name="Burger G."/>
            <person name="Gray M.W."/>
            <person name="Holland P.W.H."/>
            <person name="King N."/>
            <person name="Lang F.B.F."/>
            <person name="Roger A.J."/>
            <person name="Ruiz-Trillo I."/>
            <person name="Lander E."/>
            <person name="Nusbaum C."/>
        </authorList>
    </citation>
    <scope>NUCLEOTIDE SEQUENCE [LARGE SCALE GENOMIC DNA]</scope>
    <source>
        <strain evidence="4 5">DAOM BR117</strain>
    </source>
</reference>
<dbReference type="SUPFAM" id="SSF46689">
    <property type="entry name" value="Homeodomain-like"/>
    <property type="match status" value="1"/>
</dbReference>
<dbReference type="InParanoid" id="A0A0L0HL01"/>
<dbReference type="PANTHER" id="PTHR10742:SF386">
    <property type="entry name" value="LYSINE-SPECIFIC HISTONE DEMETHYLASE 1A"/>
    <property type="match status" value="1"/>
</dbReference>
<dbReference type="Pfam" id="PF04433">
    <property type="entry name" value="SWIRM"/>
    <property type="match status" value="1"/>
</dbReference>
<dbReference type="AlphaFoldDB" id="A0A0L0HL01"/>
<proteinExistence type="inferred from homology"/>
<dbReference type="InterPro" id="IPR007526">
    <property type="entry name" value="SWIRM"/>
</dbReference>
<dbReference type="SUPFAM" id="SSF54373">
    <property type="entry name" value="FAD-linked reductases, C-terminal domain"/>
    <property type="match status" value="1"/>
</dbReference>
<dbReference type="InterPro" id="IPR009057">
    <property type="entry name" value="Homeodomain-like_sf"/>
</dbReference>
<dbReference type="PANTHER" id="PTHR10742">
    <property type="entry name" value="FLAVIN MONOAMINE OXIDASE"/>
    <property type="match status" value="1"/>
</dbReference>
<accession>A0A0L0HL01</accession>
<gene>
    <name evidence="4" type="ORF">SPPG_03593</name>
</gene>
<dbReference type="PROSITE" id="PS50934">
    <property type="entry name" value="SWIRM"/>
    <property type="match status" value="1"/>
</dbReference>
<dbReference type="Gene3D" id="1.10.10.10">
    <property type="entry name" value="Winged helix-like DNA-binding domain superfamily/Winged helix DNA-binding domain"/>
    <property type="match status" value="1"/>
</dbReference>
<dbReference type="VEuPathDB" id="FungiDB:SPPG_03593"/>
<dbReference type="eggNOG" id="KOG0029">
    <property type="taxonomic scope" value="Eukaryota"/>
</dbReference>
<dbReference type="EMBL" id="KQ257454">
    <property type="protein sequence ID" value="KND01802.1"/>
    <property type="molecule type" value="Genomic_DNA"/>
</dbReference>
<feature type="domain" description="SWIRM" evidence="3">
    <location>
        <begin position="111"/>
        <end position="213"/>
    </location>
</feature>
<dbReference type="OMA" id="KTQWHVC"/>
<dbReference type="RefSeq" id="XP_016609841.1">
    <property type="nucleotide sequence ID" value="XM_016751854.1"/>
</dbReference>
<keyword evidence="2" id="KW-0560">Oxidoreductase</keyword>
<organism evidence="4 5">
    <name type="scientific">Spizellomyces punctatus (strain DAOM BR117)</name>
    <dbReference type="NCBI Taxonomy" id="645134"/>
    <lineage>
        <taxon>Eukaryota</taxon>
        <taxon>Fungi</taxon>
        <taxon>Fungi incertae sedis</taxon>
        <taxon>Chytridiomycota</taxon>
        <taxon>Chytridiomycota incertae sedis</taxon>
        <taxon>Chytridiomycetes</taxon>
        <taxon>Spizellomycetales</taxon>
        <taxon>Spizellomycetaceae</taxon>
        <taxon>Spizellomyces</taxon>
    </lineage>
</organism>
<dbReference type="GO" id="GO:0016491">
    <property type="term" value="F:oxidoreductase activity"/>
    <property type="evidence" value="ECO:0007669"/>
    <property type="project" value="UniProtKB-KW"/>
</dbReference>
<dbReference type="SUPFAM" id="SSF51905">
    <property type="entry name" value="FAD/NAD(P)-binding domain"/>
    <property type="match status" value="1"/>
</dbReference>
<evidence type="ECO:0000256" key="1">
    <source>
        <dbReference type="ARBA" id="ARBA00005995"/>
    </source>
</evidence>
<dbReference type="Proteomes" id="UP000053201">
    <property type="component" value="Unassembled WGS sequence"/>
</dbReference>
<evidence type="ECO:0000259" key="3">
    <source>
        <dbReference type="PROSITE" id="PS50934"/>
    </source>
</evidence>
<dbReference type="InterPro" id="IPR036388">
    <property type="entry name" value="WH-like_DNA-bd_sf"/>
</dbReference>
<dbReference type="GO" id="GO:0006338">
    <property type="term" value="P:chromatin remodeling"/>
    <property type="evidence" value="ECO:0007669"/>
    <property type="project" value="TreeGrafter"/>
</dbReference>
<dbReference type="GO" id="GO:0003682">
    <property type="term" value="F:chromatin binding"/>
    <property type="evidence" value="ECO:0007669"/>
    <property type="project" value="TreeGrafter"/>
</dbReference>
<dbReference type="GeneID" id="27687099"/>
<dbReference type="Pfam" id="PF01593">
    <property type="entry name" value="Amino_oxidase"/>
    <property type="match status" value="1"/>
</dbReference>
<dbReference type="Gene3D" id="3.90.660.10">
    <property type="match status" value="1"/>
</dbReference>
<dbReference type="FunCoup" id="A0A0L0HL01">
    <property type="interactions" value="350"/>
</dbReference>